<protein>
    <submittedName>
        <fullName evidence="3">Uncharacterized protein</fullName>
    </submittedName>
</protein>
<evidence type="ECO:0000313" key="4">
    <source>
        <dbReference type="Proteomes" id="UP000467700"/>
    </source>
</evidence>
<keyword evidence="4" id="KW-1185">Reference proteome</keyword>
<dbReference type="EMBL" id="CACVBS010000024">
    <property type="protein sequence ID" value="CAA7259310.1"/>
    <property type="molecule type" value="Genomic_DNA"/>
</dbReference>
<evidence type="ECO:0000256" key="1">
    <source>
        <dbReference type="SAM" id="Coils"/>
    </source>
</evidence>
<proteinExistence type="predicted"/>
<sequence length="397" mass="42522">MAVTERQSTFGEASLTSKNAGASGEDLNTSRASKCPGMNYETYVKAILCESSKELIEFASRDPKDKCERCVSFSLPCLQDEMNAWRCKACLGVGNAGPCSWKKSFIVQYTAKNLGLSLTDAEEKYEKSGGRTARHNQGALKQLKQIAMVSGQFDGSEPPKKACEGGNAAAPHGKSSSLKRAMSCLFIPSGPKKSVDASDPRSPPSKKPKLRDNAEVTPTGPDVTKKPVVPPGDPSPNPASPTSASASPKSPNIPPLDIKRCASALANVSKRGTSADDAQYQAALDLVLQRALEDKNSAGVTIARLEAQAREKAEEAERMEAEEAERMKASITRLEKEKTFIRAQLADKMQVCSQLQAKLAASEAQATSQSADVKRLLANFNREIETTLKPMVGASPQ</sequence>
<accession>A0A8S0VT13</accession>
<organism evidence="3 4">
    <name type="scientific">Cyclocybe aegerita</name>
    <name type="common">Black poplar mushroom</name>
    <name type="synonym">Agrocybe aegerita</name>
    <dbReference type="NCBI Taxonomy" id="1973307"/>
    <lineage>
        <taxon>Eukaryota</taxon>
        <taxon>Fungi</taxon>
        <taxon>Dikarya</taxon>
        <taxon>Basidiomycota</taxon>
        <taxon>Agaricomycotina</taxon>
        <taxon>Agaricomycetes</taxon>
        <taxon>Agaricomycetidae</taxon>
        <taxon>Agaricales</taxon>
        <taxon>Agaricineae</taxon>
        <taxon>Bolbitiaceae</taxon>
        <taxon>Cyclocybe</taxon>
    </lineage>
</organism>
<name>A0A8S0VT13_CYCAE</name>
<dbReference type="Proteomes" id="UP000467700">
    <property type="component" value="Unassembled WGS sequence"/>
</dbReference>
<evidence type="ECO:0000256" key="2">
    <source>
        <dbReference type="SAM" id="MobiDB-lite"/>
    </source>
</evidence>
<dbReference type="OrthoDB" id="10448170at2759"/>
<comment type="caution">
    <text evidence="3">The sequence shown here is derived from an EMBL/GenBank/DDBJ whole genome shotgun (WGS) entry which is preliminary data.</text>
</comment>
<keyword evidence="1" id="KW-0175">Coiled coil</keyword>
<feature type="compositionally biased region" description="Pro residues" evidence="2">
    <location>
        <begin position="228"/>
        <end position="239"/>
    </location>
</feature>
<reference evidence="3 4" key="1">
    <citation type="submission" date="2020-01" db="EMBL/GenBank/DDBJ databases">
        <authorList>
            <person name="Gupta K D."/>
        </authorList>
    </citation>
    <scope>NUCLEOTIDE SEQUENCE [LARGE SCALE GENOMIC DNA]</scope>
</reference>
<feature type="region of interest" description="Disordered" evidence="2">
    <location>
        <begin position="189"/>
        <end position="258"/>
    </location>
</feature>
<feature type="region of interest" description="Disordered" evidence="2">
    <location>
        <begin position="152"/>
        <end position="175"/>
    </location>
</feature>
<feature type="region of interest" description="Disordered" evidence="2">
    <location>
        <begin position="1"/>
        <end position="29"/>
    </location>
</feature>
<dbReference type="AlphaFoldDB" id="A0A8S0VT13"/>
<gene>
    <name evidence="3" type="ORF">AAE3_LOCUS1808</name>
</gene>
<feature type="coiled-coil region" evidence="1">
    <location>
        <begin position="288"/>
        <end position="344"/>
    </location>
</feature>
<evidence type="ECO:0000313" key="3">
    <source>
        <dbReference type="EMBL" id="CAA7259310.1"/>
    </source>
</evidence>
<feature type="compositionally biased region" description="Low complexity" evidence="2">
    <location>
        <begin position="240"/>
        <end position="250"/>
    </location>
</feature>